<dbReference type="InterPro" id="IPR011991">
    <property type="entry name" value="ArsR-like_HTH"/>
</dbReference>
<dbReference type="PRINTS" id="PR00778">
    <property type="entry name" value="HTHARSR"/>
</dbReference>
<feature type="domain" description="HTH arsR-type" evidence="4">
    <location>
        <begin position="8"/>
        <end position="102"/>
    </location>
</feature>
<evidence type="ECO:0000256" key="1">
    <source>
        <dbReference type="ARBA" id="ARBA00023015"/>
    </source>
</evidence>
<dbReference type="Proteomes" id="UP001222770">
    <property type="component" value="Unassembled WGS sequence"/>
</dbReference>
<name>A0ABT6CKN5_9SPHN</name>
<protein>
    <submittedName>
        <fullName evidence="5">Metalloregulator ArsR/SmtB family transcription factor</fullName>
    </submittedName>
</protein>
<dbReference type="PROSITE" id="PS50987">
    <property type="entry name" value="HTH_ARSR_2"/>
    <property type="match status" value="1"/>
</dbReference>
<keyword evidence="6" id="KW-1185">Reference proteome</keyword>
<evidence type="ECO:0000256" key="3">
    <source>
        <dbReference type="ARBA" id="ARBA00023163"/>
    </source>
</evidence>
<organism evidence="5 6">
    <name type="scientific">Novosphingobium cyanobacteriorum</name>
    <dbReference type="NCBI Taxonomy" id="3024215"/>
    <lineage>
        <taxon>Bacteria</taxon>
        <taxon>Pseudomonadati</taxon>
        <taxon>Pseudomonadota</taxon>
        <taxon>Alphaproteobacteria</taxon>
        <taxon>Sphingomonadales</taxon>
        <taxon>Sphingomonadaceae</taxon>
        <taxon>Novosphingobium</taxon>
    </lineage>
</organism>
<dbReference type="InterPro" id="IPR036390">
    <property type="entry name" value="WH_DNA-bd_sf"/>
</dbReference>
<dbReference type="SUPFAM" id="SSF46785">
    <property type="entry name" value="Winged helix' DNA-binding domain"/>
    <property type="match status" value="1"/>
</dbReference>
<evidence type="ECO:0000313" key="5">
    <source>
        <dbReference type="EMBL" id="MDF8334462.1"/>
    </source>
</evidence>
<sequence>MKPTDLTLLKSKSAGMAARLKLMSHPERLLMLCRMDEGEVPVNALVDLTGLSQSAVSQHLALLREEGIVATRAEAQTRWYSLQDDTVRAIIHALCEICAAQD</sequence>
<accession>A0ABT6CKN5</accession>
<gene>
    <name evidence="5" type="ORF">POM99_14740</name>
</gene>
<dbReference type="SMART" id="SM00418">
    <property type="entry name" value="HTH_ARSR"/>
    <property type="match status" value="1"/>
</dbReference>
<dbReference type="InterPro" id="IPR036388">
    <property type="entry name" value="WH-like_DNA-bd_sf"/>
</dbReference>
<evidence type="ECO:0000256" key="2">
    <source>
        <dbReference type="ARBA" id="ARBA00023125"/>
    </source>
</evidence>
<keyword evidence="3" id="KW-0804">Transcription</keyword>
<dbReference type="NCBIfam" id="NF033788">
    <property type="entry name" value="HTH_metalloreg"/>
    <property type="match status" value="1"/>
</dbReference>
<dbReference type="RefSeq" id="WP_277279154.1">
    <property type="nucleotide sequence ID" value="NZ_JAROCY010000014.1"/>
</dbReference>
<comment type="caution">
    <text evidence="5">The sequence shown here is derived from an EMBL/GenBank/DDBJ whole genome shotgun (WGS) entry which is preliminary data.</text>
</comment>
<evidence type="ECO:0000313" key="6">
    <source>
        <dbReference type="Proteomes" id="UP001222770"/>
    </source>
</evidence>
<dbReference type="Pfam" id="PF01022">
    <property type="entry name" value="HTH_5"/>
    <property type="match status" value="1"/>
</dbReference>
<reference evidence="5 6" key="1">
    <citation type="submission" date="2023-03" db="EMBL/GenBank/DDBJ databases">
        <title>Novosphingobium cyanobacteriorum sp. nov., isolated from a eutrophic reservoir during the Microcystis bloom period.</title>
        <authorList>
            <person name="Kang M."/>
            <person name="Le V."/>
            <person name="Ko S.-R."/>
            <person name="Lee S.-A."/>
            <person name="Ahn C.-Y."/>
        </authorList>
    </citation>
    <scope>NUCLEOTIDE SEQUENCE [LARGE SCALE GENOMIC DNA]</scope>
    <source>
        <strain evidence="5 6">HBC54</strain>
    </source>
</reference>
<dbReference type="PANTHER" id="PTHR33154">
    <property type="entry name" value="TRANSCRIPTIONAL REGULATOR, ARSR FAMILY"/>
    <property type="match status" value="1"/>
</dbReference>
<dbReference type="Gene3D" id="1.10.10.10">
    <property type="entry name" value="Winged helix-like DNA-binding domain superfamily/Winged helix DNA-binding domain"/>
    <property type="match status" value="1"/>
</dbReference>
<dbReference type="EMBL" id="JAROCY010000014">
    <property type="protein sequence ID" value="MDF8334462.1"/>
    <property type="molecule type" value="Genomic_DNA"/>
</dbReference>
<dbReference type="InterPro" id="IPR051081">
    <property type="entry name" value="HTH_MetalResp_TranReg"/>
</dbReference>
<dbReference type="PANTHER" id="PTHR33154:SF28">
    <property type="entry name" value="HTH-TYPE TRANSCRIPTIONAL REGULATOR YGAV-RELATED"/>
    <property type="match status" value="1"/>
</dbReference>
<proteinExistence type="predicted"/>
<dbReference type="InterPro" id="IPR001845">
    <property type="entry name" value="HTH_ArsR_DNA-bd_dom"/>
</dbReference>
<dbReference type="CDD" id="cd00090">
    <property type="entry name" value="HTH_ARSR"/>
    <property type="match status" value="1"/>
</dbReference>
<keyword evidence="1" id="KW-0805">Transcription regulation</keyword>
<keyword evidence="2" id="KW-0238">DNA-binding</keyword>
<evidence type="ECO:0000259" key="4">
    <source>
        <dbReference type="PROSITE" id="PS50987"/>
    </source>
</evidence>